<dbReference type="InterPro" id="IPR000943">
    <property type="entry name" value="RNA_pol_sigma70"/>
</dbReference>
<dbReference type="EMBL" id="ADKM02000075">
    <property type="protein sequence ID" value="EGC03204.1"/>
    <property type="molecule type" value="Genomic_DNA"/>
</dbReference>
<dbReference type="GO" id="GO:0016987">
    <property type="term" value="F:sigma factor activity"/>
    <property type="evidence" value="ECO:0007669"/>
    <property type="project" value="UniProtKB-KW"/>
</dbReference>
<dbReference type="GO" id="GO:0006352">
    <property type="term" value="P:DNA-templated transcription initiation"/>
    <property type="evidence" value="ECO:0007669"/>
    <property type="project" value="InterPro"/>
</dbReference>
<dbReference type="InterPro" id="IPR014284">
    <property type="entry name" value="RNA_pol_sigma-70_dom"/>
</dbReference>
<dbReference type="CDD" id="cd06171">
    <property type="entry name" value="Sigma70_r4"/>
    <property type="match status" value="1"/>
</dbReference>
<dbReference type="Pfam" id="PF04545">
    <property type="entry name" value="Sigma70_r4"/>
    <property type="match status" value="1"/>
</dbReference>
<evidence type="ECO:0000313" key="6">
    <source>
        <dbReference type="EMBL" id="EGC03204.1"/>
    </source>
</evidence>
<sequence>MPMILGEIKRYMRDFRPIRVSRSMRDLAYKAMQAKESFIAKHQREPSIDEIAELTGEKRADIVTALESITDPVSIYEPVYTEGGDALYIVDQICDSNDDKSWLEELNLKEALKTLKDREKNILFLRFYKGHTQMEVAKEIGISQAQVSRLEKNALDKIKSQL</sequence>
<accession>E9SBY0</accession>
<dbReference type="eggNOG" id="COG1191">
    <property type="taxonomic scope" value="Bacteria"/>
</dbReference>
<evidence type="ECO:0000256" key="2">
    <source>
        <dbReference type="ARBA" id="ARBA00023082"/>
    </source>
</evidence>
<name>E9SBY0_RUMAL</name>
<organism evidence="6 7">
    <name type="scientific">Ruminococcus albus 8</name>
    <dbReference type="NCBI Taxonomy" id="246199"/>
    <lineage>
        <taxon>Bacteria</taxon>
        <taxon>Bacillati</taxon>
        <taxon>Bacillota</taxon>
        <taxon>Clostridia</taxon>
        <taxon>Eubacteriales</taxon>
        <taxon>Oscillospiraceae</taxon>
        <taxon>Ruminococcus</taxon>
    </lineage>
</organism>
<protein>
    <submittedName>
        <fullName evidence="6">Putative RNA polymerase sigma-G factor</fullName>
    </submittedName>
</protein>
<proteinExistence type="predicted"/>
<dbReference type="PROSITE" id="PS00716">
    <property type="entry name" value="SIGMA70_2"/>
    <property type="match status" value="1"/>
</dbReference>
<dbReference type="PRINTS" id="PR00046">
    <property type="entry name" value="SIGMA70FCT"/>
</dbReference>
<dbReference type="Gene3D" id="1.10.10.10">
    <property type="entry name" value="Winged helix-like DNA-binding domain superfamily/Winged helix DNA-binding domain"/>
    <property type="match status" value="2"/>
</dbReference>
<evidence type="ECO:0000313" key="7">
    <source>
        <dbReference type="Proteomes" id="UP000004259"/>
    </source>
</evidence>
<keyword evidence="3" id="KW-0238">DNA-binding</keyword>
<gene>
    <name evidence="6" type="ORF">CUS_6796</name>
</gene>
<keyword evidence="4" id="KW-0804">Transcription</keyword>
<dbReference type="AlphaFoldDB" id="E9SBY0"/>
<dbReference type="Proteomes" id="UP000004259">
    <property type="component" value="Unassembled WGS sequence"/>
</dbReference>
<dbReference type="InterPro" id="IPR036388">
    <property type="entry name" value="WH-like_DNA-bd_sf"/>
</dbReference>
<keyword evidence="1" id="KW-0805">Transcription regulation</keyword>
<keyword evidence="2" id="KW-0731">Sigma factor</keyword>
<evidence type="ECO:0000259" key="5">
    <source>
        <dbReference type="PROSITE" id="PS00716"/>
    </source>
</evidence>
<keyword evidence="7" id="KW-1185">Reference proteome</keyword>
<evidence type="ECO:0000256" key="4">
    <source>
        <dbReference type="ARBA" id="ARBA00023163"/>
    </source>
</evidence>
<dbReference type="InterPro" id="IPR007630">
    <property type="entry name" value="RNA_pol_sigma70_r4"/>
</dbReference>
<feature type="domain" description="RNA polymerase sigma-70" evidence="5">
    <location>
        <begin position="132"/>
        <end position="158"/>
    </location>
</feature>
<evidence type="ECO:0000256" key="3">
    <source>
        <dbReference type="ARBA" id="ARBA00023125"/>
    </source>
</evidence>
<evidence type="ECO:0000256" key="1">
    <source>
        <dbReference type="ARBA" id="ARBA00023015"/>
    </source>
</evidence>
<dbReference type="PANTHER" id="PTHR30385">
    <property type="entry name" value="SIGMA FACTOR F FLAGELLAR"/>
    <property type="match status" value="1"/>
</dbReference>
<dbReference type="SUPFAM" id="SSF88659">
    <property type="entry name" value="Sigma3 and sigma4 domains of RNA polymerase sigma factors"/>
    <property type="match status" value="2"/>
</dbReference>
<dbReference type="PANTHER" id="PTHR30385:SF4">
    <property type="entry name" value="RNA POLYMERASE SIGMA-E FACTOR"/>
    <property type="match status" value="1"/>
</dbReference>
<dbReference type="InterPro" id="IPR013324">
    <property type="entry name" value="RNA_pol_sigma_r3/r4-like"/>
</dbReference>
<dbReference type="GO" id="GO:0003677">
    <property type="term" value="F:DNA binding"/>
    <property type="evidence" value="ECO:0007669"/>
    <property type="project" value="UniProtKB-KW"/>
</dbReference>
<dbReference type="NCBIfam" id="TIGR02937">
    <property type="entry name" value="sigma70-ECF"/>
    <property type="match status" value="1"/>
</dbReference>
<comment type="caution">
    <text evidence="6">The sequence shown here is derived from an EMBL/GenBank/DDBJ whole genome shotgun (WGS) entry which is preliminary data.</text>
</comment>
<reference evidence="6 7" key="1">
    <citation type="submission" date="2011-02" db="EMBL/GenBank/DDBJ databases">
        <authorList>
            <person name="Nelson K.E."/>
            <person name="Sutton G."/>
            <person name="Torralba M."/>
            <person name="Durkin S."/>
            <person name="Harkins D."/>
            <person name="Montgomery R."/>
            <person name="Ziemer C."/>
            <person name="Klaassens E."/>
            <person name="Ocuiv P."/>
            <person name="Morrison M."/>
        </authorList>
    </citation>
    <scope>NUCLEOTIDE SEQUENCE [LARGE SCALE GENOMIC DNA]</scope>
    <source>
        <strain evidence="6 7">8</strain>
    </source>
</reference>
<dbReference type="STRING" id="246199.CUS_6796"/>